<evidence type="ECO:0000256" key="7">
    <source>
        <dbReference type="ARBA" id="ARBA00023136"/>
    </source>
</evidence>
<evidence type="ECO:0000256" key="8">
    <source>
        <dbReference type="RuleBase" id="RU003755"/>
    </source>
</evidence>
<evidence type="ECO:0000256" key="2">
    <source>
        <dbReference type="ARBA" id="ARBA00022448"/>
    </source>
</evidence>
<dbReference type="PROSITE" id="PS50850">
    <property type="entry name" value="MFS"/>
    <property type="match status" value="1"/>
</dbReference>
<feature type="transmembrane region" description="Helical" evidence="9">
    <location>
        <begin position="457"/>
        <end position="478"/>
    </location>
</feature>
<feature type="transmembrane region" description="Helical" evidence="9">
    <location>
        <begin position="421"/>
        <end position="445"/>
    </location>
</feature>
<keyword evidence="5" id="KW-0571">Peptide transport</keyword>
<evidence type="ECO:0000313" key="11">
    <source>
        <dbReference type="EMBL" id="TNB56260.1"/>
    </source>
</evidence>
<feature type="transmembrane region" description="Helical" evidence="9">
    <location>
        <begin position="182"/>
        <end position="202"/>
    </location>
</feature>
<feature type="transmembrane region" description="Helical" evidence="9">
    <location>
        <begin position="120"/>
        <end position="144"/>
    </location>
</feature>
<comment type="caution">
    <text evidence="11">The sequence shown here is derived from an EMBL/GenBank/DDBJ whole genome shotgun (WGS) entry which is preliminary data.</text>
</comment>
<evidence type="ECO:0000313" key="12">
    <source>
        <dbReference type="Proteomes" id="UP000306813"/>
    </source>
</evidence>
<feature type="transmembrane region" description="Helical" evidence="9">
    <location>
        <begin position="343"/>
        <end position="363"/>
    </location>
</feature>
<dbReference type="PROSITE" id="PS01023">
    <property type="entry name" value="PTR2_2"/>
    <property type="match status" value="1"/>
</dbReference>
<dbReference type="Gene3D" id="1.20.1250.20">
    <property type="entry name" value="MFS general substrate transporter like domains"/>
    <property type="match status" value="1"/>
</dbReference>
<accession>A0AAX2UHT6</accession>
<keyword evidence="3" id="KW-1003">Cell membrane</keyword>
<dbReference type="InterPro" id="IPR036259">
    <property type="entry name" value="MFS_trans_sf"/>
</dbReference>
<feature type="transmembrane region" description="Helical" evidence="9">
    <location>
        <begin position="156"/>
        <end position="176"/>
    </location>
</feature>
<sequence>MQQEINHQKIDKAFLGHPKPLFALSATELWERFSFYGIRPLLVLFMTATLLSGGLGMSKEEASAIAGIFGGCIYLAALPGGWLADNYLGQKKAVFIGCVIIALGHLSIALSYFISPLFFVGLALIVIGMGLFKTCSSVMVGMMYDKKDARRDSGFTIFYMGINIGGFIAPLVTGFLQTQYGWHLGFGAGGIGMLIALCIFAFKAVPDFKEFDEKVGMSEAWDKPTVRNKNAIYVIVIFLVALVGFAILGMGGIINLNPVAIAESMTMIILWCAGLYFLYLFFLASLTKDEKKNLIVFVVLFFAAAVFWSVFEQQYTTYNFFADKLTNKVAFGYEIPTVWFQSINSLFIILLAPVVGAIWVFLAKRKFELSSLTKFSLGLIGAGVGFLIMAFAASGIISNNGGAENAVSAVASGSAILASPWWLVGSFLFLTLGELCLSPVGLSIMTRIAPKLIKSQVMGLWFVSISVGNVLAGLIGGHANEENLASLPDLFYQCVWILFAVAVVLLILKKFIKKLEN</sequence>
<dbReference type="GO" id="GO:1904680">
    <property type="term" value="F:peptide transmembrane transporter activity"/>
    <property type="evidence" value="ECO:0007669"/>
    <property type="project" value="InterPro"/>
</dbReference>
<dbReference type="InterPro" id="IPR018456">
    <property type="entry name" value="PTR2_symporter_CS"/>
</dbReference>
<dbReference type="InterPro" id="IPR020846">
    <property type="entry name" value="MFS_dom"/>
</dbReference>
<feature type="transmembrane region" description="Helical" evidence="9">
    <location>
        <begin position="93"/>
        <end position="114"/>
    </location>
</feature>
<feature type="domain" description="Major facilitator superfamily (MFS) profile" evidence="10">
    <location>
        <begin position="20"/>
        <end position="517"/>
    </location>
</feature>
<dbReference type="SUPFAM" id="SSF103473">
    <property type="entry name" value="MFS general substrate transporter"/>
    <property type="match status" value="1"/>
</dbReference>
<dbReference type="Proteomes" id="UP000306813">
    <property type="component" value="Unassembled WGS sequence"/>
</dbReference>
<proteinExistence type="inferred from homology"/>
<evidence type="ECO:0000259" key="10">
    <source>
        <dbReference type="PROSITE" id="PS50850"/>
    </source>
</evidence>
<evidence type="ECO:0000256" key="4">
    <source>
        <dbReference type="ARBA" id="ARBA00022692"/>
    </source>
</evidence>
<dbReference type="GO" id="GO:0006857">
    <property type="term" value="P:oligopeptide transport"/>
    <property type="evidence" value="ECO:0007669"/>
    <property type="project" value="InterPro"/>
</dbReference>
<dbReference type="GO" id="GO:0005886">
    <property type="term" value="C:plasma membrane"/>
    <property type="evidence" value="ECO:0007669"/>
    <property type="project" value="UniProtKB-SubCell"/>
</dbReference>
<dbReference type="RefSeq" id="WP_139026874.1">
    <property type="nucleotide sequence ID" value="NZ_VDBS01000058.1"/>
</dbReference>
<keyword evidence="6 9" id="KW-1133">Transmembrane helix</keyword>
<keyword evidence="4 8" id="KW-0812">Transmembrane</keyword>
<comment type="subcellular location">
    <subcellularLocation>
        <location evidence="1">Cell membrane</location>
        <topology evidence="1">Multi-pass membrane protein</topology>
    </subcellularLocation>
    <subcellularLocation>
        <location evidence="8">Membrane</location>
        <topology evidence="8">Multi-pass membrane protein</topology>
    </subcellularLocation>
</comment>
<organism evidence="11 12">
    <name type="scientific">Campylobacter helveticus</name>
    <dbReference type="NCBI Taxonomy" id="28898"/>
    <lineage>
        <taxon>Bacteria</taxon>
        <taxon>Pseudomonadati</taxon>
        <taxon>Campylobacterota</taxon>
        <taxon>Epsilonproteobacteria</taxon>
        <taxon>Campylobacterales</taxon>
        <taxon>Campylobacteraceae</taxon>
        <taxon>Campylobacter</taxon>
    </lineage>
</organism>
<dbReference type="InterPro" id="IPR005279">
    <property type="entry name" value="Dipep/tripep_permease"/>
</dbReference>
<evidence type="ECO:0000256" key="5">
    <source>
        <dbReference type="ARBA" id="ARBA00022856"/>
    </source>
</evidence>
<feature type="transmembrane region" description="Helical" evidence="9">
    <location>
        <begin position="294"/>
        <end position="311"/>
    </location>
</feature>
<dbReference type="CDD" id="cd17346">
    <property type="entry name" value="MFS_DtpA_like"/>
    <property type="match status" value="1"/>
</dbReference>
<gene>
    <name evidence="11" type="ORF">FDW42_07680</name>
</gene>
<reference evidence="11 12" key="1">
    <citation type="submission" date="2019-05" db="EMBL/GenBank/DDBJ databases">
        <title>Draft genomes of eight strains of Campylobacter helveticus isolated from cats and a dog in New Zealand.</title>
        <authorList>
            <person name="Bojanic K."/>
            <person name="Midwinter A.C."/>
            <person name="Biggs P.J."/>
            <person name="Acke E."/>
            <person name="Cornelius A.J."/>
            <person name="Marshall J.C."/>
        </authorList>
    </citation>
    <scope>NUCLEOTIDE SEQUENCE [LARGE SCALE GENOMIC DNA]</scope>
    <source>
        <strain evidence="11 12">ACP123b</strain>
    </source>
</reference>
<dbReference type="InterPro" id="IPR050171">
    <property type="entry name" value="MFS_Transporters"/>
</dbReference>
<dbReference type="PANTHER" id="PTHR23517">
    <property type="entry name" value="RESISTANCE PROTEIN MDTM, PUTATIVE-RELATED-RELATED"/>
    <property type="match status" value="1"/>
</dbReference>
<keyword evidence="7 9" id="KW-0472">Membrane</keyword>
<name>A0AAX2UHT6_9BACT</name>
<dbReference type="EMBL" id="VDBS01000058">
    <property type="protein sequence ID" value="TNB56260.1"/>
    <property type="molecule type" value="Genomic_DNA"/>
</dbReference>
<feature type="transmembrane region" description="Helical" evidence="9">
    <location>
        <begin position="375"/>
        <end position="397"/>
    </location>
</feature>
<evidence type="ECO:0000256" key="3">
    <source>
        <dbReference type="ARBA" id="ARBA00022475"/>
    </source>
</evidence>
<feature type="transmembrane region" description="Helical" evidence="9">
    <location>
        <begin position="490"/>
        <end position="508"/>
    </location>
</feature>
<evidence type="ECO:0000256" key="9">
    <source>
        <dbReference type="SAM" id="Phobius"/>
    </source>
</evidence>
<feature type="transmembrane region" description="Helical" evidence="9">
    <location>
        <begin position="260"/>
        <end position="282"/>
    </location>
</feature>
<evidence type="ECO:0000256" key="6">
    <source>
        <dbReference type="ARBA" id="ARBA00022989"/>
    </source>
</evidence>
<dbReference type="PANTHER" id="PTHR23517:SF15">
    <property type="entry name" value="PROTON-DEPENDENT OLIGOPEPTIDE FAMILY TRANSPORT PROTEIN"/>
    <property type="match status" value="1"/>
</dbReference>
<feature type="transmembrane region" description="Helical" evidence="9">
    <location>
        <begin position="231"/>
        <end position="254"/>
    </location>
</feature>
<dbReference type="NCBIfam" id="TIGR00924">
    <property type="entry name" value="yjdL_sub1_fam"/>
    <property type="match status" value="1"/>
</dbReference>
<dbReference type="InterPro" id="IPR000109">
    <property type="entry name" value="POT_fam"/>
</dbReference>
<dbReference type="Pfam" id="PF00854">
    <property type="entry name" value="PTR2"/>
    <property type="match status" value="1"/>
</dbReference>
<protein>
    <submittedName>
        <fullName evidence="11">Peptide MFS transporter</fullName>
    </submittedName>
</protein>
<comment type="similarity">
    <text evidence="8">Belongs to the major facilitator superfamily. Proton-dependent oligopeptide transporter (POT/PTR) (TC 2.A.17) family.</text>
</comment>
<keyword evidence="2 8" id="KW-0813">Transport</keyword>
<dbReference type="AlphaFoldDB" id="A0AAX2UHT6"/>
<feature type="transmembrane region" description="Helical" evidence="9">
    <location>
        <begin position="64"/>
        <end position="84"/>
    </location>
</feature>
<feature type="transmembrane region" description="Helical" evidence="9">
    <location>
        <begin position="41"/>
        <end position="58"/>
    </location>
</feature>
<keyword evidence="5" id="KW-0653">Protein transport</keyword>
<evidence type="ECO:0000256" key="1">
    <source>
        <dbReference type="ARBA" id="ARBA00004651"/>
    </source>
</evidence>